<keyword evidence="2" id="KW-1185">Reference proteome</keyword>
<gene>
    <name evidence="1" type="ORF">GCM10011572_17090</name>
</gene>
<name>A0ABQ1KD25_9BURK</name>
<reference evidence="2" key="1">
    <citation type="journal article" date="2019" name="Int. J. Syst. Evol. Microbiol.">
        <title>The Global Catalogue of Microorganisms (GCM) 10K type strain sequencing project: providing services to taxonomists for standard genome sequencing and annotation.</title>
        <authorList>
            <consortium name="The Broad Institute Genomics Platform"/>
            <consortium name="The Broad Institute Genome Sequencing Center for Infectious Disease"/>
            <person name="Wu L."/>
            <person name="Ma J."/>
        </authorList>
    </citation>
    <scope>NUCLEOTIDE SEQUENCE [LARGE SCALE GENOMIC DNA]</scope>
    <source>
        <strain evidence="2">CGMCC 1.15931</strain>
    </source>
</reference>
<sequence>MQHEALGQRPHHAEALDRNGDEWVAEGQFGLAVTGNGGGVEGGRVHLESRGARHFQGQLGQQRAATLPQLAVATHRRVVADLFQPRTAVQFFHVAARHHAGPACQQVQVGQCRLRIAHQGRAHIFAERRAAAPLAAVDDDSAACRPWQADAHAQFTVPAGVGDDRLAEQDALEGQRRRRLVARGQHAHGQVQEHHARHHGYIVDAVVLHDQVAVRQAQRTQYFLGFVSLHVGRLRELRFARDR</sequence>
<evidence type="ECO:0000313" key="2">
    <source>
        <dbReference type="Proteomes" id="UP000622638"/>
    </source>
</evidence>
<dbReference type="Proteomes" id="UP000622638">
    <property type="component" value="Unassembled WGS sequence"/>
</dbReference>
<evidence type="ECO:0000313" key="1">
    <source>
        <dbReference type="EMBL" id="GGB95692.1"/>
    </source>
</evidence>
<accession>A0ABQ1KD25</accession>
<comment type="caution">
    <text evidence="1">The sequence shown here is derived from an EMBL/GenBank/DDBJ whole genome shotgun (WGS) entry which is preliminary data.</text>
</comment>
<protein>
    <submittedName>
        <fullName evidence="1">Uncharacterized protein</fullName>
    </submittedName>
</protein>
<proteinExistence type="predicted"/>
<dbReference type="EMBL" id="BMKG01000006">
    <property type="protein sequence ID" value="GGB95692.1"/>
    <property type="molecule type" value="Genomic_DNA"/>
</dbReference>
<organism evidence="1 2">
    <name type="scientific">Pseudoduganella buxea</name>
    <dbReference type="NCBI Taxonomy" id="1949069"/>
    <lineage>
        <taxon>Bacteria</taxon>
        <taxon>Pseudomonadati</taxon>
        <taxon>Pseudomonadota</taxon>
        <taxon>Betaproteobacteria</taxon>
        <taxon>Burkholderiales</taxon>
        <taxon>Oxalobacteraceae</taxon>
        <taxon>Telluria group</taxon>
        <taxon>Pseudoduganella</taxon>
    </lineage>
</organism>